<gene>
    <name evidence="3" type="ORF">HT102_06380</name>
</gene>
<keyword evidence="2" id="KW-1133">Transmembrane helix</keyword>
<feature type="transmembrane region" description="Helical" evidence="2">
    <location>
        <begin position="151"/>
        <end position="168"/>
    </location>
</feature>
<evidence type="ECO:0000256" key="1">
    <source>
        <dbReference type="SAM" id="MobiDB-lite"/>
    </source>
</evidence>
<keyword evidence="2" id="KW-0812">Transmembrane</keyword>
<feature type="region of interest" description="Disordered" evidence="1">
    <location>
        <begin position="83"/>
        <end position="107"/>
    </location>
</feature>
<reference evidence="3" key="1">
    <citation type="submission" date="2020-09" db="EMBL/GenBank/DDBJ databases">
        <title>Hoyosella lacisalsi sp. nov., a halotolerant actinobacterium isolated from soil of Lake Gudzhirganskoe.</title>
        <authorList>
            <person name="Yang Q."/>
            <person name="Guo P.Y."/>
            <person name="Liu S.W."/>
            <person name="Li F.N."/>
            <person name="Sun C.H."/>
        </authorList>
    </citation>
    <scope>NUCLEOTIDE SEQUENCE</scope>
    <source>
        <strain evidence="3">G463</strain>
    </source>
</reference>
<sequence>MPNSFLWLGLVALSLFVLVPMMVNMREPVFRAGDRAFATRVLHYGGARPRTESASAEQFLAGGAMRAHIELNTNPGEDRMAMRDTSSHGGAVAGPSEEELARRRGRGGFDPEADALASAARYRLRQRIVIGLAATVVLSAVIALLLVPAAWYLTIASIVALVGYLMYLRTQVRIERDIRERRMARLRGERSARIPGGDPHDLDPHDADYVAYDDEDPEFDPLGDYDEPGYQYNPRQAR</sequence>
<proteinExistence type="predicted"/>
<evidence type="ECO:0000313" key="4">
    <source>
        <dbReference type="Proteomes" id="UP000642993"/>
    </source>
</evidence>
<dbReference type="RefSeq" id="WP_192038575.1">
    <property type="nucleotide sequence ID" value="NZ_JACYWE010000003.1"/>
</dbReference>
<dbReference type="NCBIfam" id="NF045516">
    <property type="entry name" value="GlpR"/>
    <property type="match status" value="1"/>
</dbReference>
<feature type="transmembrane region" description="Helical" evidence="2">
    <location>
        <begin position="128"/>
        <end position="145"/>
    </location>
</feature>
<accession>A0A927PM85</accession>
<dbReference type="Proteomes" id="UP000642993">
    <property type="component" value="Unassembled WGS sequence"/>
</dbReference>
<feature type="compositionally biased region" description="Acidic residues" evidence="1">
    <location>
        <begin position="211"/>
        <end position="227"/>
    </location>
</feature>
<evidence type="ECO:0008006" key="5">
    <source>
        <dbReference type="Google" id="ProtNLM"/>
    </source>
</evidence>
<dbReference type="EMBL" id="JACYWE010000003">
    <property type="protein sequence ID" value="MBD8506106.1"/>
    <property type="molecule type" value="Genomic_DNA"/>
</dbReference>
<dbReference type="InterPro" id="IPR053779">
    <property type="entry name" value="GlpR"/>
</dbReference>
<evidence type="ECO:0000313" key="3">
    <source>
        <dbReference type="EMBL" id="MBD8506106.1"/>
    </source>
</evidence>
<organism evidence="3 4">
    <name type="scientific">Lolliginicoccus lacisalsi</name>
    <dbReference type="NCBI Taxonomy" id="2742202"/>
    <lineage>
        <taxon>Bacteria</taxon>
        <taxon>Bacillati</taxon>
        <taxon>Actinomycetota</taxon>
        <taxon>Actinomycetes</taxon>
        <taxon>Mycobacteriales</taxon>
        <taxon>Hoyosellaceae</taxon>
        <taxon>Lolliginicoccus</taxon>
    </lineage>
</organism>
<keyword evidence="2" id="KW-0472">Membrane</keyword>
<feature type="compositionally biased region" description="Basic and acidic residues" evidence="1">
    <location>
        <begin position="189"/>
        <end position="208"/>
    </location>
</feature>
<protein>
    <recommendedName>
        <fullName evidence="5">Transmembrane protein</fullName>
    </recommendedName>
</protein>
<name>A0A927PM85_9ACTN</name>
<evidence type="ECO:0000256" key="2">
    <source>
        <dbReference type="SAM" id="Phobius"/>
    </source>
</evidence>
<dbReference type="AlphaFoldDB" id="A0A927PM85"/>
<feature type="transmembrane region" description="Helical" evidence="2">
    <location>
        <begin position="6"/>
        <end position="25"/>
    </location>
</feature>
<feature type="region of interest" description="Disordered" evidence="1">
    <location>
        <begin position="189"/>
        <end position="238"/>
    </location>
</feature>
<keyword evidence="4" id="KW-1185">Reference proteome</keyword>
<comment type="caution">
    <text evidence="3">The sequence shown here is derived from an EMBL/GenBank/DDBJ whole genome shotgun (WGS) entry which is preliminary data.</text>
</comment>